<dbReference type="Pfam" id="PF03466">
    <property type="entry name" value="LysR_substrate"/>
    <property type="match status" value="1"/>
</dbReference>
<dbReference type="Gene3D" id="3.40.190.10">
    <property type="entry name" value="Periplasmic binding protein-like II"/>
    <property type="match status" value="2"/>
</dbReference>
<keyword evidence="7" id="KW-1185">Reference proteome</keyword>
<dbReference type="SUPFAM" id="SSF53850">
    <property type="entry name" value="Periplasmic binding protein-like II"/>
    <property type="match status" value="1"/>
</dbReference>
<name>A0A366M5K4_9ACTN</name>
<evidence type="ECO:0000256" key="4">
    <source>
        <dbReference type="ARBA" id="ARBA00023163"/>
    </source>
</evidence>
<dbReference type="Pfam" id="PF00126">
    <property type="entry name" value="HTH_1"/>
    <property type="match status" value="1"/>
</dbReference>
<protein>
    <submittedName>
        <fullName evidence="6">LysR family transcriptional regulator</fullName>
    </submittedName>
</protein>
<comment type="similarity">
    <text evidence="1">Belongs to the LysR transcriptional regulatory family.</text>
</comment>
<evidence type="ECO:0000256" key="2">
    <source>
        <dbReference type="ARBA" id="ARBA00023015"/>
    </source>
</evidence>
<dbReference type="PANTHER" id="PTHR30346">
    <property type="entry name" value="TRANSCRIPTIONAL DUAL REGULATOR HCAR-RELATED"/>
    <property type="match status" value="1"/>
</dbReference>
<dbReference type="InterPro" id="IPR036390">
    <property type="entry name" value="WH_DNA-bd_sf"/>
</dbReference>
<sequence length="294" mass="31502">MLKPLHLLTLRAVCRTGSFATAGRELGYTASAVSQQMAALEKDSGLVLFEREARGVRATAAAYRLAELSERVLADLADLGRQTRELAGGATGRLRLGSFPTASVRLIPAALSAFAARYPRAEILLEEGEPDELLPRVQDGTLDLALVYQYALIPRQWPDGLTTHHLLRDDLLLLRPGRAHPEPPELPALAGERWIASREGTGGALSLARLCAAAGFAPAVAFRSDNYDVVRQLVAATLGVAIVPALGHVADERVQATRLDSPAAYRDVLALHRAANTNPLLPAALATLHRSVVR</sequence>
<dbReference type="InterPro" id="IPR036388">
    <property type="entry name" value="WH-like_DNA-bd_sf"/>
</dbReference>
<evidence type="ECO:0000259" key="5">
    <source>
        <dbReference type="PROSITE" id="PS50931"/>
    </source>
</evidence>
<evidence type="ECO:0000256" key="1">
    <source>
        <dbReference type="ARBA" id="ARBA00009437"/>
    </source>
</evidence>
<keyword evidence="3" id="KW-0238">DNA-binding</keyword>
<reference evidence="6 7" key="1">
    <citation type="submission" date="2018-06" db="EMBL/GenBank/DDBJ databases">
        <title>Sphaerisporangium craniellae sp. nov., isolated from a marine sponge in the South China Sea.</title>
        <authorList>
            <person name="Li L."/>
        </authorList>
    </citation>
    <scope>NUCLEOTIDE SEQUENCE [LARGE SCALE GENOMIC DNA]</scope>
    <source>
        <strain evidence="6 7">LHW63015</strain>
    </source>
</reference>
<dbReference type="Gene3D" id="1.10.10.10">
    <property type="entry name" value="Winged helix-like DNA-binding domain superfamily/Winged helix DNA-binding domain"/>
    <property type="match status" value="1"/>
</dbReference>
<dbReference type="Proteomes" id="UP000253303">
    <property type="component" value="Unassembled WGS sequence"/>
</dbReference>
<dbReference type="GO" id="GO:0003700">
    <property type="term" value="F:DNA-binding transcription factor activity"/>
    <property type="evidence" value="ECO:0007669"/>
    <property type="project" value="InterPro"/>
</dbReference>
<accession>A0A366M5K4</accession>
<evidence type="ECO:0000313" key="7">
    <source>
        <dbReference type="Proteomes" id="UP000253303"/>
    </source>
</evidence>
<dbReference type="InterPro" id="IPR000847">
    <property type="entry name" value="LysR_HTH_N"/>
</dbReference>
<comment type="caution">
    <text evidence="6">The sequence shown here is derived from an EMBL/GenBank/DDBJ whole genome shotgun (WGS) entry which is preliminary data.</text>
</comment>
<dbReference type="OrthoDB" id="4131546at2"/>
<evidence type="ECO:0000256" key="3">
    <source>
        <dbReference type="ARBA" id="ARBA00023125"/>
    </source>
</evidence>
<keyword evidence="4" id="KW-0804">Transcription</keyword>
<dbReference type="PROSITE" id="PS50931">
    <property type="entry name" value="HTH_LYSR"/>
    <property type="match status" value="1"/>
</dbReference>
<dbReference type="AlphaFoldDB" id="A0A366M5K4"/>
<dbReference type="GO" id="GO:0003677">
    <property type="term" value="F:DNA binding"/>
    <property type="evidence" value="ECO:0007669"/>
    <property type="project" value="UniProtKB-KW"/>
</dbReference>
<proteinExistence type="inferred from homology"/>
<keyword evidence="2" id="KW-0805">Transcription regulation</keyword>
<dbReference type="SUPFAM" id="SSF46785">
    <property type="entry name" value="Winged helix' DNA-binding domain"/>
    <property type="match status" value="1"/>
</dbReference>
<gene>
    <name evidence="6" type="ORF">DP939_08120</name>
</gene>
<dbReference type="PANTHER" id="PTHR30346:SF29">
    <property type="entry name" value="LYSR SUBSTRATE-BINDING"/>
    <property type="match status" value="1"/>
</dbReference>
<organism evidence="6 7">
    <name type="scientific">Spongiactinospora rosea</name>
    <dbReference type="NCBI Taxonomy" id="2248750"/>
    <lineage>
        <taxon>Bacteria</taxon>
        <taxon>Bacillati</taxon>
        <taxon>Actinomycetota</taxon>
        <taxon>Actinomycetes</taxon>
        <taxon>Streptosporangiales</taxon>
        <taxon>Streptosporangiaceae</taxon>
        <taxon>Spongiactinospora</taxon>
    </lineage>
</organism>
<evidence type="ECO:0000313" key="6">
    <source>
        <dbReference type="EMBL" id="RBQ21010.1"/>
    </source>
</evidence>
<dbReference type="EMBL" id="QMEY01000002">
    <property type="protein sequence ID" value="RBQ21010.1"/>
    <property type="molecule type" value="Genomic_DNA"/>
</dbReference>
<dbReference type="GO" id="GO:0032993">
    <property type="term" value="C:protein-DNA complex"/>
    <property type="evidence" value="ECO:0007669"/>
    <property type="project" value="TreeGrafter"/>
</dbReference>
<feature type="domain" description="HTH lysR-type" evidence="5">
    <location>
        <begin position="6"/>
        <end position="59"/>
    </location>
</feature>
<dbReference type="InterPro" id="IPR005119">
    <property type="entry name" value="LysR_subst-bd"/>
</dbReference>
<dbReference type="RefSeq" id="WP_113979966.1">
    <property type="nucleotide sequence ID" value="NZ_QMEY01000002.1"/>
</dbReference>